<dbReference type="Proteomes" id="UP000523955">
    <property type="component" value="Unassembled WGS sequence"/>
</dbReference>
<keyword evidence="1" id="KW-0812">Transmembrane</keyword>
<keyword evidence="1" id="KW-0472">Membrane</keyword>
<feature type="transmembrane region" description="Helical" evidence="1">
    <location>
        <begin position="12"/>
        <end position="33"/>
    </location>
</feature>
<feature type="transmembrane region" description="Helical" evidence="1">
    <location>
        <begin position="111"/>
        <end position="132"/>
    </location>
</feature>
<keyword evidence="1" id="KW-1133">Transmembrane helix</keyword>
<dbReference type="RefSeq" id="WP_185251648.1">
    <property type="nucleotide sequence ID" value="NZ_JACKXE010000001.1"/>
</dbReference>
<keyword evidence="3" id="KW-1185">Reference proteome</keyword>
<proteinExistence type="predicted"/>
<dbReference type="EMBL" id="JACKXE010000001">
    <property type="protein sequence ID" value="MBB6626362.1"/>
    <property type="molecule type" value="Genomic_DNA"/>
</dbReference>
<feature type="transmembrane region" description="Helical" evidence="1">
    <location>
        <begin position="85"/>
        <end position="105"/>
    </location>
</feature>
<evidence type="ECO:0000313" key="3">
    <source>
        <dbReference type="Proteomes" id="UP000523955"/>
    </source>
</evidence>
<reference evidence="2 3" key="1">
    <citation type="submission" date="2020-08" db="EMBL/GenBank/DDBJ databases">
        <authorList>
            <person name="Seo M.-J."/>
        </authorList>
    </citation>
    <scope>NUCLEOTIDE SEQUENCE [LARGE SCALE GENOMIC DNA]</scope>
    <source>
        <strain evidence="2 3">KIGAM211</strain>
    </source>
</reference>
<comment type="caution">
    <text evidence="2">The sequence shown here is derived from an EMBL/GenBank/DDBJ whole genome shotgun (WGS) entry which is preliminary data.</text>
</comment>
<evidence type="ECO:0000256" key="1">
    <source>
        <dbReference type="SAM" id="Phobius"/>
    </source>
</evidence>
<evidence type="ECO:0000313" key="2">
    <source>
        <dbReference type="EMBL" id="MBB6626362.1"/>
    </source>
</evidence>
<organism evidence="2 3">
    <name type="scientific">Nocardioides luti</name>
    <dbReference type="NCBI Taxonomy" id="2761101"/>
    <lineage>
        <taxon>Bacteria</taxon>
        <taxon>Bacillati</taxon>
        <taxon>Actinomycetota</taxon>
        <taxon>Actinomycetes</taxon>
        <taxon>Propionibacteriales</taxon>
        <taxon>Nocardioidaceae</taxon>
        <taxon>Nocardioides</taxon>
    </lineage>
</organism>
<feature type="transmembrane region" description="Helical" evidence="1">
    <location>
        <begin position="56"/>
        <end position="78"/>
    </location>
</feature>
<dbReference type="AlphaFoldDB" id="A0A7X0RDL4"/>
<gene>
    <name evidence="2" type="ORF">H5V45_03410</name>
</gene>
<accession>A0A7X0RDL4</accession>
<name>A0A7X0RDL4_9ACTN</name>
<sequence>MARQQPGSVTNAVRVLVALIALTVLTALLTVVLHDELVRSWAAGRADGGVDVQPPAFTPVAIVLCIVFAALAGVLIMFVRDGHGWARISLAALVVFIGIGSLAILRTDPPPVFLVISVVSVLLDLALLVLLWHRDSSAYMRGAWLSSHPDEAGLDSSTAP</sequence>
<protein>
    <submittedName>
        <fullName evidence="2">Uncharacterized protein</fullName>
    </submittedName>
</protein>